<name>A0ABM5L2Z9_DIAVI</name>
<keyword evidence="3" id="KW-1185">Reference proteome</keyword>
<protein>
    <submittedName>
        <fullName evidence="2">Uncharacterized protein</fullName>
    </submittedName>
</protein>
<dbReference type="Gene3D" id="2.10.25.10">
    <property type="entry name" value="Laminin"/>
    <property type="match status" value="1"/>
</dbReference>
<feature type="chain" id="PRO_5046379232" evidence="1">
    <location>
        <begin position="24"/>
        <end position="84"/>
    </location>
</feature>
<evidence type="ECO:0000256" key="1">
    <source>
        <dbReference type="SAM" id="SignalP"/>
    </source>
</evidence>
<organism evidence="2 3">
    <name type="scientific">Diabrotica virgifera virgifera</name>
    <name type="common">western corn rootworm</name>
    <dbReference type="NCBI Taxonomy" id="50390"/>
    <lineage>
        <taxon>Eukaryota</taxon>
        <taxon>Metazoa</taxon>
        <taxon>Ecdysozoa</taxon>
        <taxon>Arthropoda</taxon>
        <taxon>Hexapoda</taxon>
        <taxon>Insecta</taxon>
        <taxon>Pterygota</taxon>
        <taxon>Neoptera</taxon>
        <taxon>Endopterygota</taxon>
        <taxon>Coleoptera</taxon>
        <taxon>Polyphaga</taxon>
        <taxon>Cucujiformia</taxon>
        <taxon>Chrysomeloidea</taxon>
        <taxon>Chrysomelidae</taxon>
        <taxon>Galerucinae</taxon>
        <taxon>Diabroticina</taxon>
        <taxon>Diabroticites</taxon>
        <taxon>Diabrotica</taxon>
    </lineage>
</organism>
<reference evidence="2" key="1">
    <citation type="submission" date="2025-05" db="UniProtKB">
        <authorList>
            <consortium name="EnsemblMetazoa"/>
        </authorList>
    </citation>
    <scope>IDENTIFICATION</scope>
</reference>
<accession>A0ABM5L2Z9</accession>
<sequence>MTQLTITCLFLSVFAVLLLPSSGESPPPHEHKGCRPCCPVPTCQDRHPPPCNVFCSICIPEYLCDDGYIRDTKSGKCVRPEDCP</sequence>
<dbReference type="RefSeq" id="XP_050516821.1">
    <property type="nucleotide sequence ID" value="XM_050660864.1"/>
</dbReference>
<dbReference type="EnsemblMetazoa" id="XM_050660864.1">
    <property type="protein sequence ID" value="XP_050516821.1"/>
    <property type="gene ID" value="LOC126891639"/>
</dbReference>
<dbReference type="GeneID" id="126891639"/>
<evidence type="ECO:0000313" key="2">
    <source>
        <dbReference type="EnsemblMetazoa" id="XP_050516821.1"/>
    </source>
</evidence>
<keyword evidence="1" id="KW-0732">Signal</keyword>
<feature type="signal peptide" evidence="1">
    <location>
        <begin position="1"/>
        <end position="23"/>
    </location>
</feature>
<evidence type="ECO:0000313" key="3">
    <source>
        <dbReference type="Proteomes" id="UP001652700"/>
    </source>
</evidence>
<dbReference type="Proteomes" id="UP001652700">
    <property type="component" value="Unplaced"/>
</dbReference>
<proteinExistence type="predicted"/>